<evidence type="ECO:0000313" key="2">
    <source>
        <dbReference type="EMBL" id="KAJ6648268.1"/>
    </source>
</evidence>
<dbReference type="AlphaFoldDB" id="A0A9Q0NDT8"/>
<protein>
    <submittedName>
        <fullName evidence="2">Uncharacterized protein</fullName>
    </submittedName>
</protein>
<feature type="chain" id="PRO_5040364947" evidence="1">
    <location>
        <begin position="23"/>
        <end position="205"/>
    </location>
</feature>
<dbReference type="Proteomes" id="UP001151699">
    <property type="component" value="Chromosome A"/>
</dbReference>
<evidence type="ECO:0000256" key="1">
    <source>
        <dbReference type="SAM" id="SignalP"/>
    </source>
</evidence>
<keyword evidence="3" id="KW-1185">Reference proteome</keyword>
<sequence>MNLFASAILLLLIAECALNARADVRCPCVGNQMEKYCPSCPTECNPHCGCLFPVTGEELKPRPNFHRPDHCGVCAVCLNLPECSVPLPQCNATYVQKLIGSAAEVGTTDFHECVVKTGADVRCFCAAIQMEKYCPSCPSECNPHCGCLFPGTGEELKPRKNFHRPEFCGVCAVCLNLPECSVPLPVCSATYVQQLIGTPPEAITT</sequence>
<keyword evidence="1" id="KW-0732">Signal</keyword>
<evidence type="ECO:0000313" key="3">
    <source>
        <dbReference type="Proteomes" id="UP001151699"/>
    </source>
</evidence>
<name>A0A9Q0NDT8_9DIPT</name>
<gene>
    <name evidence="2" type="ORF">Bhyg_03496</name>
</gene>
<reference evidence="2" key="1">
    <citation type="submission" date="2022-07" db="EMBL/GenBank/DDBJ databases">
        <authorList>
            <person name="Trinca V."/>
            <person name="Uliana J.V.C."/>
            <person name="Torres T.T."/>
            <person name="Ward R.J."/>
            <person name="Monesi N."/>
        </authorList>
    </citation>
    <scope>NUCLEOTIDE SEQUENCE</scope>
    <source>
        <strain evidence="2">HSMRA1968</strain>
        <tissue evidence="2">Whole embryos</tissue>
    </source>
</reference>
<dbReference type="EMBL" id="WJQU01000001">
    <property type="protein sequence ID" value="KAJ6648268.1"/>
    <property type="molecule type" value="Genomic_DNA"/>
</dbReference>
<proteinExistence type="predicted"/>
<feature type="signal peptide" evidence="1">
    <location>
        <begin position="1"/>
        <end position="22"/>
    </location>
</feature>
<accession>A0A9Q0NDT8</accession>
<comment type="caution">
    <text evidence="2">The sequence shown here is derived from an EMBL/GenBank/DDBJ whole genome shotgun (WGS) entry which is preliminary data.</text>
</comment>
<organism evidence="2 3">
    <name type="scientific">Pseudolycoriella hygida</name>
    <dbReference type="NCBI Taxonomy" id="35572"/>
    <lineage>
        <taxon>Eukaryota</taxon>
        <taxon>Metazoa</taxon>
        <taxon>Ecdysozoa</taxon>
        <taxon>Arthropoda</taxon>
        <taxon>Hexapoda</taxon>
        <taxon>Insecta</taxon>
        <taxon>Pterygota</taxon>
        <taxon>Neoptera</taxon>
        <taxon>Endopterygota</taxon>
        <taxon>Diptera</taxon>
        <taxon>Nematocera</taxon>
        <taxon>Sciaroidea</taxon>
        <taxon>Sciaridae</taxon>
        <taxon>Pseudolycoriella</taxon>
    </lineage>
</organism>